<dbReference type="AlphaFoldDB" id="A0A699GN37"/>
<keyword evidence="2" id="KW-0808">Transferase</keyword>
<name>A0A699GN37_TANCI</name>
<feature type="region of interest" description="Disordered" evidence="1">
    <location>
        <begin position="335"/>
        <end position="370"/>
    </location>
</feature>
<dbReference type="GO" id="GO:0003964">
    <property type="term" value="F:RNA-directed DNA polymerase activity"/>
    <property type="evidence" value="ECO:0007669"/>
    <property type="project" value="UniProtKB-KW"/>
</dbReference>
<protein>
    <submittedName>
        <fullName evidence="2">Reverse transcriptase domain-containing protein</fullName>
    </submittedName>
</protein>
<reference evidence="2" key="1">
    <citation type="journal article" date="2019" name="Sci. Rep.">
        <title>Draft genome of Tanacetum cinerariifolium, the natural source of mosquito coil.</title>
        <authorList>
            <person name="Yamashiro T."/>
            <person name="Shiraishi A."/>
            <person name="Satake H."/>
            <person name="Nakayama K."/>
        </authorList>
    </citation>
    <scope>NUCLEOTIDE SEQUENCE</scope>
</reference>
<comment type="caution">
    <text evidence="2">The sequence shown here is derived from an EMBL/GenBank/DDBJ whole genome shotgun (WGS) entry which is preliminary data.</text>
</comment>
<keyword evidence="2" id="KW-0695">RNA-directed DNA polymerase</keyword>
<evidence type="ECO:0000313" key="2">
    <source>
        <dbReference type="EMBL" id="GEV20146.1"/>
    </source>
</evidence>
<gene>
    <name evidence="2" type="ORF">Tci_092123</name>
</gene>
<keyword evidence="2" id="KW-0548">Nucleotidyltransferase</keyword>
<accession>A0A699GN37</accession>
<feature type="compositionally biased region" description="Basic and acidic residues" evidence="1">
    <location>
        <begin position="341"/>
        <end position="354"/>
    </location>
</feature>
<dbReference type="EMBL" id="BKCJ010017162">
    <property type="protein sequence ID" value="GEV20146.1"/>
    <property type="molecule type" value="Genomic_DNA"/>
</dbReference>
<organism evidence="2">
    <name type="scientific">Tanacetum cinerariifolium</name>
    <name type="common">Dalmatian daisy</name>
    <name type="synonym">Chrysanthemum cinerariifolium</name>
    <dbReference type="NCBI Taxonomy" id="118510"/>
    <lineage>
        <taxon>Eukaryota</taxon>
        <taxon>Viridiplantae</taxon>
        <taxon>Streptophyta</taxon>
        <taxon>Embryophyta</taxon>
        <taxon>Tracheophyta</taxon>
        <taxon>Spermatophyta</taxon>
        <taxon>Magnoliopsida</taxon>
        <taxon>eudicotyledons</taxon>
        <taxon>Gunneridae</taxon>
        <taxon>Pentapetalae</taxon>
        <taxon>asterids</taxon>
        <taxon>campanulids</taxon>
        <taxon>Asterales</taxon>
        <taxon>Asteraceae</taxon>
        <taxon>Asteroideae</taxon>
        <taxon>Anthemideae</taxon>
        <taxon>Anthemidinae</taxon>
        <taxon>Tanacetum</taxon>
    </lineage>
</organism>
<evidence type="ECO:0000256" key="1">
    <source>
        <dbReference type="SAM" id="MobiDB-lite"/>
    </source>
</evidence>
<sequence length="979" mass="111331">MIGGQVMICGDQGASSSGQGDEVYYIQGFRKYRRFAAGGDHCCGCYCYGIWVVVVVDDVSPILKLPFLFIGFLLKNCALVFDPLVIQLCWWLPAESEVAVVSLRSIHTSRSFDCVGEPFEFVPSGINIFNLADGDDRYFIEDDPSSLSEELCVMTNHNYQSLTEDIEDAVMFWCLEHTCTMDDLGLLYSVYDLLAVKVFLKTGEYTSFPSRIYEKMLNCSKLKDGGLKDLCITLWKSRRIFHEICGFPICGDFLNGLSNQDESWRRVNSSANNMEEIQFNHKLAIDKNNQQMKKLANDLIQNDASDHNQFVVGHMYYDLVKTLIGNGSIIGGGAEESIEEDDRKRDHFSGDRTSSRRKKSQGSYSGDGGEIASEAKRYLDKSSEGSEEVSLVEVVIEDIPKTAFRTRHVINSQGIHIDLVKIEAVKNWILAINAKFFGYSIRHEYDISSLDRWTKLKNHPNTQRHALSLCYRFWKRMGETLTTGPEIIQETTEKIIKIQQRLQAAREWQRSYTNVRRKPLKFQVRDNVMLKVSPRKGVIRFGKQGNLNPRLYCRGKENGMNILKSINEGPFYMGAVRETLAEGTEGGPHLGVALDEEQLLFLACGQDDAIDEDVDERTIQDLALNVDNVFLADDCDAFDSDTDEATMTQTTFMANMSSTHPIYDEASPSYDLDILSENVKDNAVPGVQSNVSSVPNDAYMMIYNDMYEPHAQYVSKTSRNTTIDNSLTAKLATYKEQVELYERRASAQHKGYPEIAKITRSKMNDKMKDPECVNHKVKIASHDYLKENFLETCTTQNQLTPEQIFWSQDLIKMKTEALKEQTTASRPIKALTEHFEGIQKALPKEIKEMKDVFKELEAKVSQNVVNRKHDDIEQKNLLIANACCLEYETELSNLRDKSHNDNHNELVNRFSNLEVQHLNLQLKYQNLKDSFGNNRPTPAKDTPDFNPVFVIGKNASFPSRKGQRHQTIEKANISLAREP</sequence>
<proteinExistence type="predicted"/>